<dbReference type="STRING" id="121616.GA0070216_10795"/>
<evidence type="ECO:0000313" key="1">
    <source>
        <dbReference type="EMBL" id="SCF23443.1"/>
    </source>
</evidence>
<name>A0A1C4YRQ0_9ACTN</name>
<evidence type="ECO:0000313" key="2">
    <source>
        <dbReference type="Proteomes" id="UP000198797"/>
    </source>
</evidence>
<sequence length="90" mass="9772">MATVTSTGTPVARSQSGAVLTVFHEHAAVPLPAEVGMSDAVPVESRGEQIQAAEREAARQRLLAQAEAERIPVEETTRAVPDRRWRRGQQ</sequence>
<reference evidence="2" key="1">
    <citation type="submission" date="2016-06" db="EMBL/GenBank/DDBJ databases">
        <authorList>
            <person name="Varghese N."/>
            <person name="Submissions Spin"/>
        </authorList>
    </citation>
    <scope>NUCLEOTIDE SEQUENCE [LARGE SCALE GENOMIC DNA]</scope>
    <source>
        <strain evidence="2">DSM 44100</strain>
    </source>
</reference>
<dbReference type="AlphaFoldDB" id="A0A1C4YRQ0"/>
<accession>A0A1C4YRQ0</accession>
<dbReference type="EMBL" id="FMCU01000007">
    <property type="protein sequence ID" value="SCF23443.1"/>
    <property type="molecule type" value="Genomic_DNA"/>
</dbReference>
<gene>
    <name evidence="1" type="ORF">GA0070216_10795</name>
</gene>
<keyword evidence="2" id="KW-1185">Reference proteome</keyword>
<protein>
    <submittedName>
        <fullName evidence="1">Uncharacterized protein</fullName>
    </submittedName>
</protein>
<proteinExistence type="predicted"/>
<organism evidence="1 2">
    <name type="scientific">Micromonospora matsumotoense</name>
    <dbReference type="NCBI Taxonomy" id="121616"/>
    <lineage>
        <taxon>Bacteria</taxon>
        <taxon>Bacillati</taxon>
        <taxon>Actinomycetota</taxon>
        <taxon>Actinomycetes</taxon>
        <taxon>Micromonosporales</taxon>
        <taxon>Micromonosporaceae</taxon>
        <taxon>Micromonospora</taxon>
    </lineage>
</organism>
<dbReference type="Proteomes" id="UP000198797">
    <property type="component" value="Unassembled WGS sequence"/>
</dbReference>